<feature type="compositionally biased region" description="Basic residues" evidence="1">
    <location>
        <begin position="216"/>
        <end position="228"/>
    </location>
</feature>
<sequence>MQPETRSRGTRPSITRRWALTRHLRRVLGPSPRVNAGLMTRGREGAHSHRPVHLHDTSSHVSLHHRLDGPVTSMNARRERREGNHPCHQPGGWARGFGIRRDDELDAITRSSSPTAPPLPRPCTRGPPVTSINRRARQGLRKLHAGAVSQKKPSRGAVQQDDRSRRATVLRGGSCAPPPVRTSPIRELRGKKRRVGPCESREHRPRRVPSGPSKKSTSHQKKDLHHPLRSPPVKPAVFPSPGGTPLPFPLCITRAQHALRHEARQRPSITSLSRHLASTPLTRTRHLFHHSASPVTHHAPGPRHRRAGCCRFSDPLPVHRPSPPSPIPLHITPPVATSSPPRPSYLTPFNQERERTVLDVDRHNTTASTTDDISSCCTLGSAGLMRLIDESFAVLLIELFAGGRDHQLRIPFA</sequence>
<feature type="region of interest" description="Disordered" evidence="1">
    <location>
        <begin position="43"/>
        <end position="68"/>
    </location>
</feature>
<feature type="region of interest" description="Disordered" evidence="1">
    <location>
        <begin position="143"/>
        <end position="241"/>
    </location>
</feature>
<reference evidence="2 3" key="1">
    <citation type="submission" date="2018-04" db="EMBL/GenBank/DDBJ databases">
        <authorList>
            <person name="Zhang X."/>
            <person name="Yuan J."/>
            <person name="Li F."/>
            <person name="Xiang J."/>
        </authorList>
    </citation>
    <scope>NUCLEOTIDE SEQUENCE [LARGE SCALE GENOMIC DNA]</scope>
    <source>
        <tissue evidence="2">Muscle</tissue>
    </source>
</reference>
<feature type="compositionally biased region" description="Pro residues" evidence="1">
    <location>
        <begin position="318"/>
        <end position="327"/>
    </location>
</feature>
<reference evidence="2 3" key="2">
    <citation type="submission" date="2019-01" db="EMBL/GenBank/DDBJ databases">
        <title>The decoding of complex shrimp genome reveals the adaptation for benthos swimmer, frequently molting mechanism and breeding impact on genome.</title>
        <authorList>
            <person name="Sun Y."/>
            <person name="Gao Y."/>
            <person name="Yu Y."/>
        </authorList>
    </citation>
    <scope>NUCLEOTIDE SEQUENCE [LARGE SCALE GENOMIC DNA]</scope>
    <source>
        <tissue evidence="2">Muscle</tissue>
    </source>
</reference>
<evidence type="ECO:0000313" key="3">
    <source>
        <dbReference type="Proteomes" id="UP000283509"/>
    </source>
</evidence>
<comment type="caution">
    <text evidence="2">The sequence shown here is derived from an EMBL/GenBank/DDBJ whole genome shotgun (WGS) entry which is preliminary data.</text>
</comment>
<dbReference type="EMBL" id="QCYY01001316">
    <property type="protein sequence ID" value="ROT78896.1"/>
    <property type="molecule type" value="Genomic_DNA"/>
</dbReference>
<evidence type="ECO:0000256" key="1">
    <source>
        <dbReference type="SAM" id="MobiDB-lite"/>
    </source>
</evidence>
<name>A0A3R7P927_PENVA</name>
<feature type="region of interest" description="Disordered" evidence="1">
    <location>
        <begin position="109"/>
        <end position="131"/>
    </location>
</feature>
<gene>
    <name evidence="2" type="ORF">C7M84_002400</name>
</gene>
<dbReference type="AlphaFoldDB" id="A0A3R7P927"/>
<accession>A0A3R7P927</accession>
<proteinExistence type="predicted"/>
<keyword evidence="3" id="KW-1185">Reference proteome</keyword>
<protein>
    <submittedName>
        <fullName evidence="2">Uncharacterized protein</fullName>
    </submittedName>
</protein>
<feature type="compositionally biased region" description="Basic and acidic residues" evidence="1">
    <location>
        <begin position="43"/>
        <end position="58"/>
    </location>
</feature>
<dbReference type="Proteomes" id="UP000283509">
    <property type="component" value="Unassembled WGS sequence"/>
</dbReference>
<evidence type="ECO:0000313" key="2">
    <source>
        <dbReference type="EMBL" id="ROT78896.1"/>
    </source>
</evidence>
<feature type="region of interest" description="Disordered" evidence="1">
    <location>
        <begin position="291"/>
        <end position="327"/>
    </location>
</feature>
<organism evidence="2 3">
    <name type="scientific">Penaeus vannamei</name>
    <name type="common">Whiteleg shrimp</name>
    <name type="synonym">Litopenaeus vannamei</name>
    <dbReference type="NCBI Taxonomy" id="6689"/>
    <lineage>
        <taxon>Eukaryota</taxon>
        <taxon>Metazoa</taxon>
        <taxon>Ecdysozoa</taxon>
        <taxon>Arthropoda</taxon>
        <taxon>Crustacea</taxon>
        <taxon>Multicrustacea</taxon>
        <taxon>Malacostraca</taxon>
        <taxon>Eumalacostraca</taxon>
        <taxon>Eucarida</taxon>
        <taxon>Decapoda</taxon>
        <taxon>Dendrobranchiata</taxon>
        <taxon>Penaeoidea</taxon>
        <taxon>Penaeidae</taxon>
        <taxon>Penaeus</taxon>
    </lineage>
</organism>